<dbReference type="EMBL" id="AP014924">
    <property type="protein sequence ID" value="BAS29318.1"/>
    <property type="molecule type" value="Genomic_DNA"/>
</dbReference>
<evidence type="ECO:0008006" key="4">
    <source>
        <dbReference type="Google" id="ProtNLM"/>
    </source>
</evidence>
<keyword evidence="1" id="KW-1133">Transmembrane helix</keyword>
<evidence type="ECO:0000313" key="3">
    <source>
        <dbReference type="Proteomes" id="UP000065807"/>
    </source>
</evidence>
<evidence type="ECO:0000256" key="1">
    <source>
        <dbReference type="SAM" id="Phobius"/>
    </source>
</evidence>
<keyword evidence="1" id="KW-0812">Transmembrane</keyword>
<keyword evidence="3" id="KW-1185">Reference proteome</keyword>
<accession>A0A0K2SQB3</accession>
<name>A0A0K2SQB3_LIMPI</name>
<evidence type="ECO:0000313" key="2">
    <source>
        <dbReference type="EMBL" id="BAS29318.1"/>
    </source>
</evidence>
<reference evidence="3" key="1">
    <citation type="submission" date="2015-07" db="EMBL/GenBank/DDBJ databases">
        <title>Complete genome sequence and phylogenetic analysis of Limnochorda pilosa.</title>
        <authorList>
            <person name="Watanabe M."/>
            <person name="Kojima H."/>
            <person name="Fukui M."/>
        </authorList>
    </citation>
    <scope>NUCLEOTIDE SEQUENCE [LARGE SCALE GENOMIC DNA]</scope>
    <source>
        <strain evidence="3">HC45</strain>
    </source>
</reference>
<gene>
    <name evidence="2" type="ORF">LIP_3506</name>
</gene>
<dbReference type="AlphaFoldDB" id="A0A0K2SQB3"/>
<feature type="transmembrane region" description="Helical" evidence="1">
    <location>
        <begin position="143"/>
        <end position="164"/>
    </location>
</feature>
<dbReference type="RefSeq" id="WP_068140892.1">
    <property type="nucleotide sequence ID" value="NZ_AP014924.1"/>
</dbReference>
<dbReference type="InterPro" id="IPR021737">
    <property type="entry name" value="Phage_phiKZ_Orf197"/>
</dbReference>
<dbReference type="STRING" id="1555112.LIP_3506"/>
<protein>
    <recommendedName>
        <fullName evidence="4">DUF3307 domain-containing protein</fullName>
    </recommendedName>
</protein>
<feature type="transmembrane region" description="Helical" evidence="1">
    <location>
        <begin position="229"/>
        <end position="248"/>
    </location>
</feature>
<dbReference type="Pfam" id="PF11750">
    <property type="entry name" value="DUF3307"/>
    <property type="match status" value="1"/>
</dbReference>
<feature type="transmembrane region" description="Helical" evidence="1">
    <location>
        <begin position="32"/>
        <end position="53"/>
    </location>
</feature>
<organism evidence="2 3">
    <name type="scientific">Limnochorda pilosa</name>
    <dbReference type="NCBI Taxonomy" id="1555112"/>
    <lineage>
        <taxon>Bacteria</taxon>
        <taxon>Bacillati</taxon>
        <taxon>Bacillota</taxon>
        <taxon>Limnochordia</taxon>
        <taxon>Limnochordales</taxon>
        <taxon>Limnochordaceae</taxon>
        <taxon>Limnochorda</taxon>
    </lineage>
</organism>
<dbReference type="KEGG" id="lpil:LIP_3506"/>
<keyword evidence="1" id="KW-0472">Membrane</keyword>
<dbReference type="Proteomes" id="UP000065807">
    <property type="component" value="Chromosome"/>
</dbReference>
<reference evidence="3" key="2">
    <citation type="journal article" date="2016" name="Int. J. Syst. Evol. Microbiol.">
        <title>Complete genome sequence and cell structure of Limnochorda pilosa, a Gram-negative spore-former within the phylum Firmicutes.</title>
        <authorList>
            <person name="Watanabe M."/>
            <person name="Kojima H."/>
            <person name="Fukui M."/>
        </authorList>
    </citation>
    <scope>NUCLEOTIDE SEQUENCE [LARGE SCALE GENOMIC DNA]</scope>
    <source>
        <strain evidence="3">HC45</strain>
    </source>
</reference>
<proteinExistence type="predicted"/>
<sequence length="249" mass="26875">MIPFWQFLTAHVVGDFVFQSERMVAGKRDGSWGAFLAHGGVHLATLAVITWPFLSGRLVLAWGVVVAAHLVLDGLKEAAGRQFRSLAGAVWLFLVDQIVHVVIVLQVLLWLGPFPADGPLLWTVLGTEGARLWAPWLLSSRTWQVAAIYGYTLAAAAILIRLVLQAAGLEGGRPSQAGITRAGTWIGILERGLILSLLLVRAEAAVGFVLAAKSIARFKELEERAFAEYYLVGTLLSAGIALLGFLALR</sequence>
<dbReference type="OrthoDB" id="5122730at2"/>
<feature type="transmembrane region" description="Helical" evidence="1">
    <location>
        <begin position="59"/>
        <end position="75"/>
    </location>
</feature>
<feature type="transmembrane region" description="Helical" evidence="1">
    <location>
        <begin position="87"/>
        <end position="111"/>
    </location>
</feature>